<dbReference type="PANTHER" id="PTHR33627">
    <property type="entry name" value="TRANSPOSASE"/>
    <property type="match status" value="1"/>
</dbReference>
<name>A0ABP7S7P3_9ACTN</name>
<dbReference type="InterPro" id="IPR039365">
    <property type="entry name" value="IS701-like"/>
</dbReference>
<accession>A0ABP7S7P3</accession>
<sequence length="373" mass="39920">MYASELMSSCAAITSPRTALSSPCTESLVSELSDRLFSSFSRAGHRLKEEQYLRGLLTAPGRKSVRNIARALGDSGAAQRLHHFVCNAPWSWQPVRAALAAHLTDLAPPQAWVVRPLLIPKSGTNSVGVHRRFVPETGQVMNGQQAHGLWYARQDLNAPVDWVLSPPSRTVPHPQPVDLGPGRRPVTSLLATEATPPAPILWDTPAADTESALRSLATASAAVRLSAGVTLQVLGPSGRPALGPALPVERLVATPGAPWLRTYEVAPGVRAVTARVAPPGGDGRPQDGLLLYAQWRTDHPGRADFWLTTLTQAPAPELHRLTDLADQVARDTTRTGARVGLRDFEGRSYAGWHRHMTLASAAYAALMLGGGHG</sequence>
<dbReference type="Proteomes" id="UP001500456">
    <property type="component" value="Unassembled WGS sequence"/>
</dbReference>
<dbReference type="EMBL" id="BAAAZX010000016">
    <property type="protein sequence ID" value="GAA4007956.1"/>
    <property type="molecule type" value="Genomic_DNA"/>
</dbReference>
<dbReference type="InterPro" id="IPR038721">
    <property type="entry name" value="IS701-like_DDE_dom"/>
</dbReference>
<keyword evidence="3" id="KW-1185">Reference proteome</keyword>
<comment type="caution">
    <text evidence="2">The sequence shown here is derived from an EMBL/GenBank/DDBJ whole genome shotgun (WGS) entry which is preliminary data.</text>
</comment>
<gene>
    <name evidence="2" type="ORF">GCM10022232_55300</name>
</gene>
<dbReference type="Pfam" id="PF13546">
    <property type="entry name" value="DDE_5"/>
    <property type="match status" value="1"/>
</dbReference>
<evidence type="ECO:0000259" key="1">
    <source>
        <dbReference type="Pfam" id="PF13546"/>
    </source>
</evidence>
<protein>
    <submittedName>
        <fullName evidence="2">Transposase</fullName>
    </submittedName>
</protein>
<proteinExistence type="predicted"/>
<organism evidence="2 3">
    <name type="scientific">Streptomyces plumbiresistens</name>
    <dbReference type="NCBI Taxonomy" id="511811"/>
    <lineage>
        <taxon>Bacteria</taxon>
        <taxon>Bacillati</taxon>
        <taxon>Actinomycetota</taxon>
        <taxon>Actinomycetes</taxon>
        <taxon>Kitasatosporales</taxon>
        <taxon>Streptomycetaceae</taxon>
        <taxon>Streptomyces</taxon>
    </lineage>
</organism>
<evidence type="ECO:0000313" key="3">
    <source>
        <dbReference type="Proteomes" id="UP001500456"/>
    </source>
</evidence>
<dbReference type="PANTHER" id="PTHR33627:SF1">
    <property type="entry name" value="TRANSPOSASE"/>
    <property type="match status" value="1"/>
</dbReference>
<evidence type="ECO:0000313" key="2">
    <source>
        <dbReference type="EMBL" id="GAA4007956.1"/>
    </source>
</evidence>
<feature type="domain" description="Transposase IS701-like DDE" evidence="1">
    <location>
        <begin position="35"/>
        <end position="172"/>
    </location>
</feature>
<reference evidence="3" key="1">
    <citation type="journal article" date="2019" name="Int. J. Syst. Evol. Microbiol.">
        <title>The Global Catalogue of Microorganisms (GCM) 10K type strain sequencing project: providing services to taxonomists for standard genome sequencing and annotation.</title>
        <authorList>
            <consortium name="The Broad Institute Genomics Platform"/>
            <consortium name="The Broad Institute Genome Sequencing Center for Infectious Disease"/>
            <person name="Wu L."/>
            <person name="Ma J."/>
        </authorList>
    </citation>
    <scope>NUCLEOTIDE SEQUENCE [LARGE SCALE GENOMIC DNA]</scope>
    <source>
        <strain evidence="3">JCM 16924</strain>
    </source>
</reference>